<dbReference type="AlphaFoldDB" id="I0HQ52"/>
<dbReference type="PANTHER" id="PTHR30329:SF21">
    <property type="entry name" value="LIPOPROTEIN YIAD-RELATED"/>
    <property type="match status" value="1"/>
</dbReference>
<dbReference type="Proteomes" id="UP000007883">
    <property type="component" value="Chromosome"/>
</dbReference>
<proteinExistence type="predicted"/>
<dbReference type="eggNOG" id="COG2885">
    <property type="taxonomic scope" value="Bacteria"/>
</dbReference>
<accession>I0HQ52</accession>
<dbReference type="HOGENOM" id="CLU_016890_2_2_4"/>
<protein>
    <submittedName>
        <fullName evidence="4">OmpA/MotB family outer membrane protein</fullName>
    </submittedName>
</protein>
<dbReference type="STRING" id="983917.RGE_17980"/>
<dbReference type="Gene3D" id="3.30.1330.60">
    <property type="entry name" value="OmpA-like domain"/>
    <property type="match status" value="1"/>
</dbReference>
<keyword evidence="1" id="KW-0472">Membrane</keyword>
<evidence type="ECO:0000259" key="3">
    <source>
        <dbReference type="PROSITE" id="PS51123"/>
    </source>
</evidence>
<reference evidence="4 5" key="1">
    <citation type="journal article" date="2012" name="J. Bacteriol.">
        <title>Complete genome sequence of phototrophic betaproteobacterium Rubrivivax gelatinosus IL144.</title>
        <authorList>
            <person name="Nagashima S."/>
            <person name="Kamimura A."/>
            <person name="Shimizu T."/>
            <person name="Nakamura-isaki S."/>
            <person name="Aono E."/>
            <person name="Sakamoto K."/>
            <person name="Ichikawa N."/>
            <person name="Nakazawa H."/>
            <person name="Sekine M."/>
            <person name="Yamazaki S."/>
            <person name="Fujita N."/>
            <person name="Shimada K."/>
            <person name="Hanada S."/>
            <person name="Nagashima K.V.P."/>
        </authorList>
    </citation>
    <scope>NUCLEOTIDE SEQUENCE [LARGE SCALE GENOMIC DNA]</scope>
    <source>
        <strain evidence="5">NBRC 100245 / IL144</strain>
    </source>
</reference>
<dbReference type="PANTHER" id="PTHR30329">
    <property type="entry name" value="STATOR ELEMENT OF FLAGELLAR MOTOR COMPLEX"/>
    <property type="match status" value="1"/>
</dbReference>
<gene>
    <name evidence="4" type="ordered locus">RGE_17980</name>
</gene>
<organism evidence="4 5">
    <name type="scientific">Rubrivivax gelatinosus (strain NBRC 100245 / IL144)</name>
    <dbReference type="NCBI Taxonomy" id="983917"/>
    <lineage>
        <taxon>Bacteria</taxon>
        <taxon>Pseudomonadati</taxon>
        <taxon>Pseudomonadota</taxon>
        <taxon>Betaproteobacteria</taxon>
        <taxon>Burkholderiales</taxon>
        <taxon>Sphaerotilaceae</taxon>
        <taxon>Rubrivivax</taxon>
    </lineage>
</organism>
<evidence type="ECO:0000313" key="5">
    <source>
        <dbReference type="Proteomes" id="UP000007883"/>
    </source>
</evidence>
<dbReference type="InterPro" id="IPR050330">
    <property type="entry name" value="Bact_OuterMem_StrucFunc"/>
</dbReference>
<feature type="domain" description="OmpA-like" evidence="3">
    <location>
        <begin position="57"/>
        <end position="188"/>
    </location>
</feature>
<dbReference type="InterPro" id="IPR036737">
    <property type="entry name" value="OmpA-like_sf"/>
</dbReference>
<dbReference type="PROSITE" id="PS51123">
    <property type="entry name" value="OMPA_2"/>
    <property type="match status" value="1"/>
</dbReference>
<dbReference type="KEGG" id="rge:RGE_17980"/>
<dbReference type="SUPFAM" id="SSF103088">
    <property type="entry name" value="OmpA-like"/>
    <property type="match status" value="1"/>
</dbReference>
<keyword evidence="5" id="KW-1185">Reference proteome</keyword>
<evidence type="ECO:0000256" key="2">
    <source>
        <dbReference type="SAM" id="SignalP"/>
    </source>
</evidence>
<feature type="chain" id="PRO_5003628057" evidence="2">
    <location>
        <begin position="19"/>
        <end position="208"/>
    </location>
</feature>
<evidence type="ECO:0000313" key="4">
    <source>
        <dbReference type="EMBL" id="BAL95139.1"/>
    </source>
</evidence>
<dbReference type="InterPro" id="IPR006665">
    <property type="entry name" value="OmpA-like"/>
</dbReference>
<dbReference type="CDD" id="cd07185">
    <property type="entry name" value="OmpA_C-like"/>
    <property type="match status" value="1"/>
</dbReference>
<dbReference type="Pfam" id="PF00691">
    <property type="entry name" value="OmpA"/>
    <property type="match status" value="1"/>
</dbReference>
<dbReference type="GO" id="GO:0016020">
    <property type="term" value="C:membrane"/>
    <property type="evidence" value="ECO:0007669"/>
    <property type="project" value="UniProtKB-UniRule"/>
</dbReference>
<name>I0HQ52_RUBGI</name>
<sequence length="208" mass="23102">MSALMVLFLVVMAVTLVAVTQSIDAATRASIERSQAISKLMSLIAEDSKKSGVGVDQSNFRIDLGKDVRFDSGSYTITPAARQFLRSYVPVLLKAKDTPEGKRWLRSVVIEGFTDEDGTYLYNLLLSLDRSRSVVCALFEGASGSEGLRRDQLQKVQELFLVGGYSFNSIKKDKAESRRVEFKVDFWGLEETPVPPSDVLKDKEFGKC</sequence>
<keyword evidence="2" id="KW-0732">Signal</keyword>
<feature type="signal peptide" evidence="2">
    <location>
        <begin position="1"/>
        <end position="18"/>
    </location>
</feature>
<evidence type="ECO:0000256" key="1">
    <source>
        <dbReference type="PROSITE-ProRule" id="PRU00473"/>
    </source>
</evidence>
<dbReference type="EMBL" id="AP012320">
    <property type="protein sequence ID" value="BAL95139.1"/>
    <property type="molecule type" value="Genomic_DNA"/>
</dbReference>